<feature type="region of interest" description="Disordered" evidence="1">
    <location>
        <begin position="698"/>
        <end position="808"/>
    </location>
</feature>
<dbReference type="OrthoDB" id="62853at2759"/>
<feature type="region of interest" description="Disordered" evidence="1">
    <location>
        <begin position="900"/>
        <end position="929"/>
    </location>
</feature>
<gene>
    <name evidence="3" type="ORF">TorRG33x02_023680</name>
</gene>
<proteinExistence type="predicted"/>
<evidence type="ECO:0000313" key="3">
    <source>
        <dbReference type="EMBL" id="POO01591.1"/>
    </source>
</evidence>
<reference evidence="4" key="1">
    <citation type="submission" date="2016-06" db="EMBL/GenBank/DDBJ databases">
        <title>Parallel loss of symbiosis genes in relatives of nitrogen-fixing non-legume Parasponia.</title>
        <authorList>
            <person name="Van Velzen R."/>
            <person name="Holmer R."/>
            <person name="Bu F."/>
            <person name="Rutten L."/>
            <person name="Van Zeijl A."/>
            <person name="Liu W."/>
            <person name="Santuari L."/>
            <person name="Cao Q."/>
            <person name="Sharma T."/>
            <person name="Shen D."/>
            <person name="Roswanjaya Y."/>
            <person name="Wardhani T."/>
            <person name="Kalhor M.S."/>
            <person name="Jansen J."/>
            <person name="Van den Hoogen J."/>
            <person name="Gungor B."/>
            <person name="Hartog M."/>
            <person name="Hontelez J."/>
            <person name="Verver J."/>
            <person name="Yang W.-C."/>
            <person name="Schijlen E."/>
            <person name="Repin R."/>
            <person name="Schilthuizen M."/>
            <person name="Schranz E."/>
            <person name="Heidstra R."/>
            <person name="Miyata K."/>
            <person name="Fedorova E."/>
            <person name="Kohlen W."/>
            <person name="Bisseling T."/>
            <person name="Smit S."/>
            <person name="Geurts R."/>
        </authorList>
    </citation>
    <scope>NUCLEOTIDE SEQUENCE [LARGE SCALE GENOMIC DNA]</scope>
    <source>
        <strain evidence="4">cv. RG33-2</strain>
    </source>
</reference>
<feature type="region of interest" description="Disordered" evidence="1">
    <location>
        <begin position="1"/>
        <end position="32"/>
    </location>
</feature>
<keyword evidence="4" id="KW-1185">Reference proteome</keyword>
<dbReference type="SMART" id="SM00293">
    <property type="entry name" value="PWWP"/>
    <property type="match status" value="1"/>
</dbReference>
<name>A0A2P5FUW7_TREOI</name>
<feature type="region of interest" description="Disordered" evidence="1">
    <location>
        <begin position="44"/>
        <end position="112"/>
    </location>
</feature>
<dbReference type="FunCoup" id="A0A2P5FUW7">
    <property type="interactions" value="161"/>
</dbReference>
<comment type="caution">
    <text evidence="3">The sequence shown here is derived from an EMBL/GenBank/DDBJ whole genome shotgun (WGS) entry which is preliminary data.</text>
</comment>
<feature type="region of interest" description="Disordered" evidence="1">
    <location>
        <begin position="126"/>
        <end position="147"/>
    </location>
</feature>
<protein>
    <submittedName>
        <fullName evidence="3">PWWP domain containing protein</fullName>
    </submittedName>
</protein>
<dbReference type="Pfam" id="PF00855">
    <property type="entry name" value="PWWP"/>
    <property type="match status" value="1"/>
</dbReference>
<feature type="compositionally biased region" description="Basic and acidic residues" evidence="1">
    <location>
        <begin position="914"/>
        <end position="923"/>
    </location>
</feature>
<dbReference type="PANTHER" id="PTHR42851:SF19">
    <property type="entry name" value="PWWP DOMAIN-CONTAINING PROTEIN 2-RELATED"/>
    <property type="match status" value="1"/>
</dbReference>
<feature type="compositionally biased region" description="Basic and acidic residues" evidence="1">
    <location>
        <begin position="577"/>
        <end position="588"/>
    </location>
</feature>
<feature type="compositionally biased region" description="Basic and acidic residues" evidence="1">
    <location>
        <begin position="529"/>
        <end position="562"/>
    </location>
</feature>
<feature type="compositionally biased region" description="Basic residues" evidence="1">
    <location>
        <begin position="715"/>
        <end position="727"/>
    </location>
</feature>
<feature type="compositionally biased region" description="Acidic residues" evidence="1">
    <location>
        <begin position="755"/>
        <end position="764"/>
    </location>
</feature>
<dbReference type="Proteomes" id="UP000237000">
    <property type="component" value="Unassembled WGS sequence"/>
</dbReference>
<feature type="compositionally biased region" description="Basic and acidic residues" evidence="1">
    <location>
        <begin position="222"/>
        <end position="235"/>
    </location>
</feature>
<evidence type="ECO:0000313" key="4">
    <source>
        <dbReference type="Proteomes" id="UP000237000"/>
    </source>
</evidence>
<dbReference type="PROSITE" id="PS50812">
    <property type="entry name" value="PWWP"/>
    <property type="match status" value="1"/>
</dbReference>
<dbReference type="EMBL" id="JXTC01000007">
    <property type="protein sequence ID" value="POO01591.1"/>
    <property type="molecule type" value="Genomic_DNA"/>
</dbReference>
<dbReference type="InterPro" id="IPR000313">
    <property type="entry name" value="PWWP_dom"/>
</dbReference>
<dbReference type="AlphaFoldDB" id="A0A2P5FUW7"/>
<feature type="region of interest" description="Disordered" evidence="1">
    <location>
        <begin position="492"/>
        <end position="657"/>
    </location>
</feature>
<feature type="compositionally biased region" description="Basic and acidic residues" evidence="1">
    <location>
        <begin position="1"/>
        <end position="12"/>
    </location>
</feature>
<feature type="compositionally biased region" description="Basic and acidic residues" evidence="1">
    <location>
        <begin position="644"/>
        <end position="656"/>
    </location>
</feature>
<feature type="region of interest" description="Disordered" evidence="1">
    <location>
        <begin position="221"/>
        <end position="242"/>
    </location>
</feature>
<dbReference type="STRING" id="63057.A0A2P5FUW7"/>
<dbReference type="InParanoid" id="A0A2P5FUW7"/>
<evidence type="ECO:0000256" key="1">
    <source>
        <dbReference type="SAM" id="MobiDB-lite"/>
    </source>
</evidence>
<dbReference type="SUPFAM" id="SSF63748">
    <property type="entry name" value="Tudor/PWWP/MBT"/>
    <property type="match status" value="1"/>
</dbReference>
<sequence>MTEKSETEHIDLNSDVVLGEPETNEVNGVKNDSEEAVMEVNRLNGQNGDMGSLVDGEMSKVEDGGVGKESLESEVGDRVNGGEDEKMGDFSSKEGGEERIKGRGCAGKDGVSLDCTEGGVATAVSEAVSPSVEAGVDKEIPKGGDLVGNDKEEEVAFEAEKVKAFDKMERGEHVEKGLVDESLDKLEAPCSVSDVLKPESTGTTEAGRCLREDVPVVEVEENVDRGESLAERDSETEPSDGRQNVALNLKVDLDAQTSERASFNIVIDLSPRMGTERKVKSAALKPEFAIGDLIWGKVRSHPWWPGQICDPSTASRKAKKYFKRDGYLIAYFGDHTFAWNDASWIKPFLTQFSQMEKQSNTEDFHYAMACVLEEVSRRVEFGLACSCVSEEVYAKLKSQIIINAGIREDSSRRDGGDRSLTVASFEPIKLIEYVKELAQVPYDETDKLQLTIARSQLLAFNRRKGYSLLPEFNLLGGLLENDADICPSGEKKHCNEVSGAVDPEQKDDVSVSEQGKSKSPHSSSLKRKLTSEDNALPRKKDKILKDLIEEKQEKTPKSKNGSESKVNSKKRKAGKVLSDDLPLKEKKSTTTGVDNKSSQLKPTFRVGESIRRVASQLNGSSPILKNEDGMSKSPLVQTKSKVKIMSEESKTGKLDVEGSPDEVLAQLCLAATDPLSANNFSMVTFFSEFRNTVSLGLPSSEDDEESLEDLFGSRIGKKSTKSGRKSNKPGITELPPLETMKESYWSERIVRSIPDPEDQNETEELLPGTSKTGKVGNSPSESQKPLELDSEQQTAGENLETEAEKPMADLNNSCTEDLSQTALILNFTDLDSVPSETNLNKIFSRYGPLNESETEVFKKSSRAKVVFRKRSDAETAFSSAGKYSTFGPSLVSYRLKYLQSTPSKASPNPKRSKTRAESAEDNAKLSTEL</sequence>
<organism evidence="3 4">
    <name type="scientific">Trema orientale</name>
    <name type="common">Charcoal tree</name>
    <name type="synonym">Celtis orientalis</name>
    <dbReference type="NCBI Taxonomy" id="63057"/>
    <lineage>
        <taxon>Eukaryota</taxon>
        <taxon>Viridiplantae</taxon>
        <taxon>Streptophyta</taxon>
        <taxon>Embryophyta</taxon>
        <taxon>Tracheophyta</taxon>
        <taxon>Spermatophyta</taxon>
        <taxon>Magnoliopsida</taxon>
        <taxon>eudicotyledons</taxon>
        <taxon>Gunneridae</taxon>
        <taxon>Pentapetalae</taxon>
        <taxon>rosids</taxon>
        <taxon>fabids</taxon>
        <taxon>Rosales</taxon>
        <taxon>Cannabaceae</taxon>
        <taxon>Trema</taxon>
    </lineage>
</organism>
<feature type="domain" description="PWWP" evidence="2">
    <location>
        <begin position="290"/>
        <end position="339"/>
    </location>
</feature>
<dbReference type="Gene3D" id="2.30.30.140">
    <property type="match status" value="1"/>
</dbReference>
<evidence type="ECO:0000259" key="2">
    <source>
        <dbReference type="PROSITE" id="PS50812"/>
    </source>
</evidence>
<feature type="compositionally biased region" description="Basic and acidic residues" evidence="1">
    <location>
        <begin position="57"/>
        <end position="101"/>
    </location>
</feature>
<feature type="compositionally biased region" description="Polar residues" evidence="1">
    <location>
        <begin position="589"/>
        <end position="601"/>
    </location>
</feature>
<feature type="compositionally biased region" description="Polar residues" evidence="1">
    <location>
        <begin position="769"/>
        <end position="783"/>
    </location>
</feature>
<accession>A0A2P5FUW7</accession>
<dbReference type="CDD" id="cd05162">
    <property type="entry name" value="PWWP"/>
    <property type="match status" value="1"/>
</dbReference>
<feature type="compositionally biased region" description="Basic and acidic residues" evidence="1">
    <location>
        <begin position="739"/>
        <end position="750"/>
    </location>
</feature>
<dbReference type="InterPro" id="IPR053063">
    <property type="entry name" value="PWWP_domain_containing_PDP"/>
</dbReference>
<dbReference type="PANTHER" id="PTHR42851">
    <property type="entry name" value="ALDOLASE-RELATED"/>
    <property type="match status" value="1"/>
</dbReference>